<evidence type="ECO:0000313" key="3">
    <source>
        <dbReference type="Proteomes" id="UP000184290"/>
    </source>
</evidence>
<name>A0ABY1IFU2_9HYPH</name>
<feature type="chain" id="PRO_5045620775" description="LTXXQ motif family protein" evidence="1">
    <location>
        <begin position="21"/>
        <end position="236"/>
    </location>
</feature>
<protein>
    <recommendedName>
        <fullName evidence="4">LTXXQ motif family protein</fullName>
    </recommendedName>
</protein>
<sequence>MRLTALIACGLWLFPAVAPAQAPAPREIPEGFVLPGPAPKGNAAANPVLAAPEHHGSADWPCIQRKVARMDAAQIWPAAPETVAQPERTPAERQLVREIAQRRVPIPDARQRLTDHLAALPPERRRAAAEAVFIDLLHELNRERADVINGIGRYAGKQKTLAESIRAETAKFDRLMSQPMPDQNEVAREQEALLWQTRVFDERRQSLTYVCEVPVLIEQRMFALGRLLKDFAENDR</sequence>
<dbReference type="EMBL" id="FQZC01000002">
    <property type="protein sequence ID" value="SHJ11166.1"/>
    <property type="molecule type" value="Genomic_DNA"/>
</dbReference>
<dbReference type="RefSeq" id="WP_060604607.1">
    <property type="nucleotide sequence ID" value="NZ_FQZC01000002.1"/>
</dbReference>
<evidence type="ECO:0000256" key="1">
    <source>
        <dbReference type="SAM" id="SignalP"/>
    </source>
</evidence>
<comment type="caution">
    <text evidence="2">The sequence shown here is derived from an EMBL/GenBank/DDBJ whole genome shotgun (WGS) entry which is preliminary data.</text>
</comment>
<feature type="signal peptide" evidence="1">
    <location>
        <begin position="1"/>
        <end position="20"/>
    </location>
</feature>
<reference evidence="2 3" key="1">
    <citation type="submission" date="2016-11" db="EMBL/GenBank/DDBJ databases">
        <authorList>
            <person name="Varghese N."/>
            <person name="Submissions S."/>
        </authorList>
    </citation>
    <scope>NUCLEOTIDE SEQUENCE [LARGE SCALE GENOMIC DNA]</scope>
    <source>
        <strain evidence="2 3">DSM 21988</strain>
    </source>
</reference>
<gene>
    <name evidence="2" type="ORF">SAMN02745911_1704</name>
</gene>
<keyword evidence="3" id="KW-1185">Reference proteome</keyword>
<dbReference type="Proteomes" id="UP000184290">
    <property type="component" value="Unassembled WGS sequence"/>
</dbReference>
<keyword evidence="1" id="KW-0732">Signal</keyword>
<proteinExistence type="predicted"/>
<accession>A0ABY1IFU2</accession>
<evidence type="ECO:0000313" key="2">
    <source>
        <dbReference type="EMBL" id="SHJ11166.1"/>
    </source>
</evidence>
<evidence type="ECO:0008006" key="4">
    <source>
        <dbReference type="Google" id="ProtNLM"/>
    </source>
</evidence>
<organism evidence="2 3">
    <name type="scientific">Aureimonas altamirensis DSM 21988</name>
    <dbReference type="NCBI Taxonomy" id="1121026"/>
    <lineage>
        <taxon>Bacteria</taxon>
        <taxon>Pseudomonadati</taxon>
        <taxon>Pseudomonadota</taxon>
        <taxon>Alphaproteobacteria</taxon>
        <taxon>Hyphomicrobiales</taxon>
        <taxon>Aurantimonadaceae</taxon>
        <taxon>Aureimonas</taxon>
    </lineage>
</organism>